<comment type="caution">
    <text evidence="3">The sequence shown here is derived from an EMBL/GenBank/DDBJ whole genome shotgun (WGS) entry which is preliminary data.</text>
</comment>
<dbReference type="PANTHER" id="PTHR34580:SF9">
    <property type="entry name" value="SLL5097 PROTEIN"/>
    <property type="match status" value="1"/>
</dbReference>
<proteinExistence type="predicted"/>
<dbReference type="PANTHER" id="PTHR34580">
    <property type="match status" value="1"/>
</dbReference>
<evidence type="ECO:0000313" key="4">
    <source>
        <dbReference type="Proteomes" id="UP001269081"/>
    </source>
</evidence>
<sequence length="332" mass="39425">MSTNKHAIIRYQTLDKCFRNSGRNYAIEDLVEECNKAIYKYTGKKEGIKKRQLYDDIRFMESEQGWNIELKKEKDGRRVFYKYEDSKFSISNQPLNEIEANQLREALLTLERFKGLPQYNWINELNTRLEASFSLKQKSDVIISFEENEFLKGLEFIPELYNAILYKKVLNVYYKNFKTENSTSIIIYPYYLKQFNMRWFLFGKSDDYETITNLALDRIESIEPVSKDYINSDIDFKEYFDDVIGVTVPNDKVETIVLEISESLMPYVKTKPIHGSQIIKKVEDRNCLQIKVIPNYELEMLILSHGEKIKVLEPLFLVEKLLDRVNKMKNNY</sequence>
<name>A0ABU1YDU8_9FLAO</name>
<feature type="domain" description="WYL" evidence="1">
    <location>
        <begin position="157"/>
        <end position="223"/>
    </location>
</feature>
<keyword evidence="4" id="KW-1185">Reference proteome</keyword>
<evidence type="ECO:0000259" key="1">
    <source>
        <dbReference type="Pfam" id="PF13280"/>
    </source>
</evidence>
<dbReference type="PROSITE" id="PS52050">
    <property type="entry name" value="WYL"/>
    <property type="match status" value="1"/>
</dbReference>
<evidence type="ECO:0000259" key="2">
    <source>
        <dbReference type="Pfam" id="PF25583"/>
    </source>
</evidence>
<dbReference type="InterPro" id="IPR057727">
    <property type="entry name" value="WCX_dom"/>
</dbReference>
<feature type="domain" description="WCX" evidence="2">
    <location>
        <begin position="254"/>
        <end position="328"/>
    </location>
</feature>
<dbReference type="Pfam" id="PF25583">
    <property type="entry name" value="WCX"/>
    <property type="match status" value="1"/>
</dbReference>
<dbReference type="RefSeq" id="WP_310283182.1">
    <property type="nucleotide sequence ID" value="NZ_JAVDWQ010000015.1"/>
</dbReference>
<reference evidence="3 4" key="1">
    <citation type="submission" date="2023-07" db="EMBL/GenBank/DDBJ databases">
        <title>Sorghum-associated microbial communities from plants grown in Nebraska, USA.</title>
        <authorList>
            <person name="Schachtman D."/>
        </authorList>
    </citation>
    <scope>NUCLEOTIDE SEQUENCE [LARGE SCALE GENOMIC DNA]</scope>
    <source>
        <strain evidence="3 4">4129</strain>
    </source>
</reference>
<dbReference type="EMBL" id="JAVDWQ010000015">
    <property type="protein sequence ID" value="MDR7211810.1"/>
    <property type="molecule type" value="Genomic_DNA"/>
</dbReference>
<gene>
    <name evidence="3" type="ORF">J2W48_003767</name>
</gene>
<dbReference type="InterPro" id="IPR051534">
    <property type="entry name" value="CBASS_pafABC_assoc_protein"/>
</dbReference>
<keyword evidence="3" id="KW-0238">DNA-binding</keyword>
<dbReference type="InterPro" id="IPR026881">
    <property type="entry name" value="WYL_dom"/>
</dbReference>
<dbReference type="Proteomes" id="UP001269081">
    <property type="component" value="Unassembled WGS sequence"/>
</dbReference>
<dbReference type="Pfam" id="PF13280">
    <property type="entry name" value="WYL"/>
    <property type="match status" value="1"/>
</dbReference>
<organism evidence="3 4">
    <name type="scientific">Flavobacterium piscis</name>
    <dbReference type="NCBI Taxonomy" id="1114874"/>
    <lineage>
        <taxon>Bacteria</taxon>
        <taxon>Pseudomonadati</taxon>
        <taxon>Bacteroidota</taxon>
        <taxon>Flavobacteriia</taxon>
        <taxon>Flavobacteriales</taxon>
        <taxon>Flavobacteriaceae</taxon>
        <taxon>Flavobacterium</taxon>
    </lineage>
</organism>
<protein>
    <submittedName>
        <fullName evidence="3">DNA-binding transcriptional regulator YafY</fullName>
    </submittedName>
</protein>
<evidence type="ECO:0000313" key="3">
    <source>
        <dbReference type="EMBL" id="MDR7211810.1"/>
    </source>
</evidence>
<accession>A0ABU1YDU8</accession>
<dbReference type="GO" id="GO:0003677">
    <property type="term" value="F:DNA binding"/>
    <property type="evidence" value="ECO:0007669"/>
    <property type="project" value="UniProtKB-KW"/>
</dbReference>